<keyword evidence="1" id="KW-0472">Membrane</keyword>
<accession>A0A1M5WX32</accession>
<dbReference type="OrthoDB" id="9794709at2"/>
<proteinExistence type="predicted"/>
<dbReference type="EMBL" id="FQXM01000021">
    <property type="protein sequence ID" value="SHH92265.1"/>
    <property type="molecule type" value="Genomic_DNA"/>
</dbReference>
<reference evidence="2 3" key="1">
    <citation type="submission" date="2016-11" db="EMBL/GenBank/DDBJ databases">
        <authorList>
            <person name="Jaros S."/>
            <person name="Januszkiewicz K."/>
            <person name="Wedrychowicz H."/>
        </authorList>
    </citation>
    <scope>NUCLEOTIDE SEQUENCE [LARGE SCALE GENOMIC DNA]</scope>
    <source>
        <strain evidence="2 3">DSM 8605</strain>
    </source>
</reference>
<dbReference type="Pfam" id="PF03988">
    <property type="entry name" value="DUF347"/>
    <property type="match status" value="4"/>
</dbReference>
<sequence>MNKQTTMKKMLNKVPQITIFFWIIKVLCTTVGETFSDFLSVNMGFGLVGTAVAMGVVLAIVLYFQFKKTKYVPSVYWLSVVLISVFGTLVTDYFTDEIGVPLEFSTIFFSIALVITFAVWYRSEKTLSIHSIFTTKRESFYWLSIFFTFALGTASGDLMAEALGLGYLVTGLIICGVIISVSIAWKFGLNSILSFWIIYIMTRPLGASIGDLLSQTHENGGLGFGATITSIIFLLAIVVTIIFLTLTKKDLIVKPIVETNSKGNTFVQVAIVLSLFLVVSVAGYIMRTSTLAEEARASAPMGLTSQELMDFVAIEQDTLAYVVNNDMPSAKERAKDLETKWDQSAARLKAIDSNKWTTIDDSIDVVLSDVRTKNPDASTCQTDINESLDLMK</sequence>
<feature type="transmembrane region" description="Helical" evidence="1">
    <location>
        <begin position="192"/>
        <end position="210"/>
    </location>
</feature>
<feature type="transmembrane region" description="Helical" evidence="1">
    <location>
        <begin position="76"/>
        <end position="94"/>
    </location>
</feature>
<organism evidence="2 3">
    <name type="scientific">Clostridium grantii DSM 8605</name>
    <dbReference type="NCBI Taxonomy" id="1121316"/>
    <lineage>
        <taxon>Bacteria</taxon>
        <taxon>Bacillati</taxon>
        <taxon>Bacillota</taxon>
        <taxon>Clostridia</taxon>
        <taxon>Eubacteriales</taxon>
        <taxon>Clostridiaceae</taxon>
        <taxon>Clostridium</taxon>
    </lineage>
</organism>
<evidence type="ECO:0000313" key="2">
    <source>
        <dbReference type="EMBL" id="SHH92265.1"/>
    </source>
</evidence>
<dbReference type="Proteomes" id="UP000184447">
    <property type="component" value="Unassembled WGS sequence"/>
</dbReference>
<feature type="transmembrane region" description="Helical" evidence="1">
    <location>
        <begin position="266"/>
        <end position="286"/>
    </location>
</feature>
<dbReference type="RefSeq" id="WP_073339535.1">
    <property type="nucleotide sequence ID" value="NZ_FQXM01000021.1"/>
</dbReference>
<feature type="transmembrane region" description="Helical" evidence="1">
    <location>
        <begin position="44"/>
        <end position="64"/>
    </location>
</feature>
<keyword evidence="1" id="KW-0812">Transmembrane</keyword>
<dbReference type="AlphaFoldDB" id="A0A1M5WX32"/>
<protein>
    <submittedName>
        <fullName evidence="2">Uncharacterized membrane-anchored protein</fullName>
    </submittedName>
</protein>
<feature type="transmembrane region" description="Helical" evidence="1">
    <location>
        <begin position="100"/>
        <end position="120"/>
    </location>
</feature>
<gene>
    <name evidence="2" type="ORF">SAMN02745207_03197</name>
</gene>
<feature type="transmembrane region" description="Helical" evidence="1">
    <location>
        <begin position="140"/>
        <end position="159"/>
    </location>
</feature>
<dbReference type="InterPro" id="IPR007136">
    <property type="entry name" value="DUF347"/>
</dbReference>
<name>A0A1M5WX32_9CLOT</name>
<evidence type="ECO:0000256" key="1">
    <source>
        <dbReference type="SAM" id="Phobius"/>
    </source>
</evidence>
<feature type="transmembrane region" description="Helical" evidence="1">
    <location>
        <begin position="165"/>
        <end position="185"/>
    </location>
</feature>
<dbReference type="STRING" id="1121316.SAMN02745207_03197"/>
<keyword evidence="1" id="KW-1133">Transmembrane helix</keyword>
<keyword evidence="3" id="KW-1185">Reference proteome</keyword>
<evidence type="ECO:0000313" key="3">
    <source>
        <dbReference type="Proteomes" id="UP000184447"/>
    </source>
</evidence>
<feature type="transmembrane region" description="Helical" evidence="1">
    <location>
        <begin position="222"/>
        <end position="246"/>
    </location>
</feature>